<evidence type="ECO:0000313" key="3">
    <source>
        <dbReference type="Proteomes" id="UP000823616"/>
    </source>
</evidence>
<dbReference type="Proteomes" id="UP000823616">
    <property type="component" value="Unassembled WGS sequence"/>
</dbReference>
<dbReference type="InterPro" id="IPR018725">
    <property type="entry name" value="DUF2259_secreted"/>
</dbReference>
<protein>
    <submittedName>
        <fullName evidence="2">DUF2259 domain-containing protein</fullName>
    </submittedName>
</protein>
<evidence type="ECO:0000256" key="1">
    <source>
        <dbReference type="SAM" id="SignalP"/>
    </source>
</evidence>
<feature type="chain" id="PRO_5038608159" evidence="1">
    <location>
        <begin position="20"/>
        <end position="233"/>
    </location>
</feature>
<name>A0A9D9EPU7_9SPIR</name>
<dbReference type="AlphaFoldDB" id="A0A9D9EPU7"/>
<reference evidence="2" key="1">
    <citation type="submission" date="2020-10" db="EMBL/GenBank/DDBJ databases">
        <authorList>
            <person name="Gilroy R."/>
        </authorList>
    </citation>
    <scope>NUCLEOTIDE SEQUENCE</scope>
    <source>
        <strain evidence="2">B3-4054</strain>
    </source>
</reference>
<keyword evidence="1" id="KW-0732">Signal</keyword>
<gene>
    <name evidence="2" type="ORF">IAA96_08365</name>
</gene>
<feature type="signal peptide" evidence="1">
    <location>
        <begin position="1"/>
        <end position="19"/>
    </location>
</feature>
<reference evidence="2" key="2">
    <citation type="journal article" date="2021" name="PeerJ">
        <title>Extensive microbial diversity within the chicken gut microbiome revealed by metagenomics and culture.</title>
        <authorList>
            <person name="Gilroy R."/>
            <person name="Ravi A."/>
            <person name="Getino M."/>
            <person name="Pursley I."/>
            <person name="Horton D.L."/>
            <person name="Alikhan N.F."/>
            <person name="Baker D."/>
            <person name="Gharbi K."/>
            <person name="Hall N."/>
            <person name="Watson M."/>
            <person name="Adriaenssens E.M."/>
            <person name="Foster-Nyarko E."/>
            <person name="Jarju S."/>
            <person name="Secka A."/>
            <person name="Antonio M."/>
            <person name="Oren A."/>
            <person name="Chaudhuri R.R."/>
            <person name="La Ragione R."/>
            <person name="Hildebrand F."/>
            <person name="Pallen M.J."/>
        </authorList>
    </citation>
    <scope>NUCLEOTIDE SEQUENCE</scope>
    <source>
        <strain evidence="2">B3-4054</strain>
    </source>
</reference>
<dbReference type="Pfam" id="PF10016">
    <property type="entry name" value="DUF2259"/>
    <property type="match status" value="1"/>
</dbReference>
<evidence type="ECO:0000313" key="2">
    <source>
        <dbReference type="EMBL" id="MBO8451102.1"/>
    </source>
</evidence>
<proteinExistence type="predicted"/>
<comment type="caution">
    <text evidence="2">The sequence shown here is derived from an EMBL/GenBank/DDBJ whole genome shotgun (WGS) entry which is preliminary data.</text>
</comment>
<sequence length="233" mass="25265">MRKAIVFMILTAVCAALYAGDVANFVELGFSPDGKTFAFGQYGTDSKTLSPYGDLFFVDVAKNEFVPGANVSVSPAESGRQDPAALFESLKSRASLSMKRLSIGTGGTDGAVNSGRAVYAEEVSVPRSDGLSMHFRDFETGNRYSISLHQLVRGENADVSSSFYITAKITDSEGNTVTKTVGHPDFRRAGVLGYRISRILTDGTNRALVFVVEKEMFNEDGSSVRYMVETLYL</sequence>
<accession>A0A9D9EPU7</accession>
<dbReference type="EMBL" id="JADIMS010000156">
    <property type="protein sequence ID" value="MBO8451102.1"/>
    <property type="molecule type" value="Genomic_DNA"/>
</dbReference>
<organism evidence="2 3">
    <name type="scientific">Candidatus Avitreponema avistercoris</name>
    <dbReference type="NCBI Taxonomy" id="2840705"/>
    <lineage>
        <taxon>Bacteria</taxon>
        <taxon>Pseudomonadati</taxon>
        <taxon>Spirochaetota</taxon>
        <taxon>Spirochaetia</taxon>
        <taxon>Spirochaetales</taxon>
        <taxon>Candidatus Avitreponema</taxon>
    </lineage>
</organism>